<dbReference type="InterPro" id="IPR014777">
    <property type="entry name" value="4pyrrole_Mease_sub1"/>
</dbReference>
<keyword evidence="3 9" id="KW-0489">Methyltransferase</keyword>
<evidence type="ECO:0000256" key="2">
    <source>
        <dbReference type="ARBA" id="ARBA00012162"/>
    </source>
</evidence>
<dbReference type="PANTHER" id="PTHR45790">
    <property type="entry name" value="SIROHEME SYNTHASE-RELATED"/>
    <property type="match status" value="1"/>
</dbReference>
<gene>
    <name evidence="9" type="ORF">SAMN04488105_11062</name>
</gene>
<dbReference type="AlphaFoldDB" id="A0A1G7H5G8"/>
<dbReference type="Gene3D" id="3.40.1010.10">
    <property type="entry name" value="Cobalt-precorrin-4 Transmethylase, Domain 1"/>
    <property type="match status" value="1"/>
</dbReference>
<evidence type="ECO:0000256" key="7">
    <source>
        <dbReference type="ARBA" id="ARBA00025705"/>
    </source>
</evidence>
<evidence type="ECO:0000313" key="9">
    <source>
        <dbReference type="EMBL" id="SDE95514.1"/>
    </source>
</evidence>
<evidence type="ECO:0000256" key="3">
    <source>
        <dbReference type="ARBA" id="ARBA00022603"/>
    </source>
</evidence>
<feature type="domain" description="Tetrapyrrole methylase" evidence="8">
    <location>
        <begin position="13"/>
        <end position="222"/>
    </location>
</feature>
<dbReference type="GO" id="GO:0019354">
    <property type="term" value="P:siroheme biosynthetic process"/>
    <property type="evidence" value="ECO:0007669"/>
    <property type="project" value="UniProtKB-UniPathway"/>
</dbReference>
<dbReference type="Gene3D" id="3.30.950.10">
    <property type="entry name" value="Methyltransferase, Cobalt-precorrin-4 Transmethylase, Domain 2"/>
    <property type="match status" value="1"/>
</dbReference>
<dbReference type="InterPro" id="IPR006366">
    <property type="entry name" value="CobA/CysG_C"/>
</dbReference>
<keyword evidence="5" id="KW-0949">S-adenosyl-L-methionine</keyword>
<organism evidence="9 10">
    <name type="scientific">Salipiger thiooxidans</name>
    <dbReference type="NCBI Taxonomy" id="282683"/>
    <lineage>
        <taxon>Bacteria</taxon>
        <taxon>Pseudomonadati</taxon>
        <taxon>Pseudomonadota</taxon>
        <taxon>Alphaproteobacteria</taxon>
        <taxon>Rhodobacterales</taxon>
        <taxon>Roseobacteraceae</taxon>
        <taxon>Salipiger</taxon>
    </lineage>
</organism>
<dbReference type="NCBIfam" id="NF004790">
    <property type="entry name" value="PRK06136.1"/>
    <property type="match status" value="1"/>
</dbReference>
<reference evidence="10" key="1">
    <citation type="submission" date="2016-10" db="EMBL/GenBank/DDBJ databases">
        <authorList>
            <person name="Varghese N."/>
            <person name="Submissions S."/>
        </authorList>
    </citation>
    <scope>NUCLEOTIDE SEQUENCE [LARGE SCALE GENOMIC DNA]</scope>
    <source>
        <strain evidence="10">DSM 10146</strain>
    </source>
</reference>
<dbReference type="NCBIfam" id="TIGR01469">
    <property type="entry name" value="cobA_cysG_Cterm"/>
    <property type="match status" value="1"/>
</dbReference>
<keyword evidence="10" id="KW-1185">Reference proteome</keyword>
<dbReference type="GO" id="GO:0032259">
    <property type="term" value="P:methylation"/>
    <property type="evidence" value="ECO:0007669"/>
    <property type="project" value="UniProtKB-KW"/>
</dbReference>
<name>A0A1G7H5G8_9RHOB</name>
<dbReference type="GO" id="GO:0004851">
    <property type="term" value="F:uroporphyrin-III C-methyltransferase activity"/>
    <property type="evidence" value="ECO:0007669"/>
    <property type="project" value="UniProtKB-EC"/>
</dbReference>
<proteinExistence type="inferred from homology"/>
<dbReference type="InterPro" id="IPR014776">
    <property type="entry name" value="4pyrrole_Mease_sub2"/>
</dbReference>
<comment type="similarity">
    <text evidence="1">Belongs to the precorrin methyltransferase family.</text>
</comment>
<comment type="pathway">
    <text evidence="7">Porphyrin-containing compound metabolism; siroheme biosynthesis; precorrin-2 from uroporphyrinogen III: step 1/1.</text>
</comment>
<dbReference type="Pfam" id="PF00590">
    <property type="entry name" value="TP_methylase"/>
    <property type="match status" value="1"/>
</dbReference>
<protein>
    <recommendedName>
        <fullName evidence="2">uroporphyrinogen-III C-methyltransferase</fullName>
        <ecNumber evidence="2">2.1.1.107</ecNumber>
    </recommendedName>
</protein>
<evidence type="ECO:0000256" key="6">
    <source>
        <dbReference type="ARBA" id="ARBA00023244"/>
    </source>
</evidence>
<dbReference type="InterPro" id="IPR050161">
    <property type="entry name" value="Siro_Cobalamin_biosynth"/>
</dbReference>
<dbReference type="InterPro" id="IPR003043">
    <property type="entry name" value="Uropor_MeTrfase_CS"/>
</dbReference>
<dbReference type="STRING" id="282683.SAMN04488105_11062"/>
<evidence type="ECO:0000256" key="1">
    <source>
        <dbReference type="ARBA" id="ARBA00005879"/>
    </source>
</evidence>
<dbReference type="Proteomes" id="UP000198994">
    <property type="component" value="Unassembled WGS sequence"/>
</dbReference>
<dbReference type="RefSeq" id="WP_165617133.1">
    <property type="nucleotide sequence ID" value="NZ_FNAV01000010.1"/>
</dbReference>
<evidence type="ECO:0000256" key="5">
    <source>
        <dbReference type="ARBA" id="ARBA00022691"/>
    </source>
</evidence>
<dbReference type="EC" id="2.1.1.107" evidence="2"/>
<evidence type="ECO:0000313" key="10">
    <source>
        <dbReference type="Proteomes" id="UP000198994"/>
    </source>
</evidence>
<sequence length="260" mass="27234">MAPSKTLLPQGHVAFVGAGPGDPELLTIRALRLIEAAEVILHDQLVPAEILALAAPEAELVSVGKKGFGPSVRQEEINTRLIEFARAGARVVRLKAGDPGIFGRLDEETEALEAAGVPHFVTPGLTAATAAAAGMGVSMTRRGRNSDLRLLTGHDVRGFAEQDWRSLARPGAVAAIYMGKRAARFLQGRLMMHGADPATPVTVVENVSRADERRLPATLATLAADLDAAELDGPAVLLLGLAPRDAAAVASAKLTRQEVS</sequence>
<dbReference type="FunFam" id="3.40.1010.10:FF:000001">
    <property type="entry name" value="Siroheme synthase"/>
    <property type="match status" value="1"/>
</dbReference>
<evidence type="ECO:0000256" key="4">
    <source>
        <dbReference type="ARBA" id="ARBA00022679"/>
    </source>
</evidence>
<accession>A0A1G7H5G8</accession>
<dbReference type="InterPro" id="IPR000878">
    <property type="entry name" value="4pyrrol_Mease"/>
</dbReference>
<keyword evidence="6" id="KW-0627">Porphyrin biosynthesis</keyword>
<evidence type="ECO:0000259" key="8">
    <source>
        <dbReference type="Pfam" id="PF00590"/>
    </source>
</evidence>
<dbReference type="SUPFAM" id="SSF53790">
    <property type="entry name" value="Tetrapyrrole methylase"/>
    <property type="match status" value="1"/>
</dbReference>
<keyword evidence="4 9" id="KW-0808">Transferase</keyword>
<dbReference type="PROSITE" id="PS00839">
    <property type="entry name" value="SUMT_1"/>
    <property type="match status" value="1"/>
</dbReference>
<dbReference type="InterPro" id="IPR035996">
    <property type="entry name" value="4pyrrol_Methylase_sf"/>
</dbReference>
<dbReference type="UniPathway" id="UPA00262">
    <property type="reaction ID" value="UER00211"/>
</dbReference>
<dbReference type="PANTHER" id="PTHR45790:SF3">
    <property type="entry name" value="S-ADENOSYL-L-METHIONINE-DEPENDENT UROPORPHYRINOGEN III METHYLTRANSFERASE, CHLOROPLASTIC"/>
    <property type="match status" value="1"/>
</dbReference>
<dbReference type="EMBL" id="FNAV01000010">
    <property type="protein sequence ID" value="SDE95514.1"/>
    <property type="molecule type" value="Genomic_DNA"/>
</dbReference>
<dbReference type="CDD" id="cd11642">
    <property type="entry name" value="SUMT"/>
    <property type="match status" value="1"/>
</dbReference>